<evidence type="ECO:0000313" key="1">
    <source>
        <dbReference type="EMBL" id="GFY79239.1"/>
    </source>
</evidence>
<reference evidence="1" key="1">
    <citation type="submission" date="2020-08" db="EMBL/GenBank/DDBJ databases">
        <title>Multicomponent nature underlies the extraordinary mechanical properties of spider dragline silk.</title>
        <authorList>
            <person name="Kono N."/>
            <person name="Nakamura H."/>
            <person name="Mori M."/>
            <person name="Yoshida Y."/>
            <person name="Ohtoshi R."/>
            <person name="Malay A.D."/>
            <person name="Moran D.A.P."/>
            <person name="Tomita M."/>
            <person name="Numata K."/>
            <person name="Arakawa K."/>
        </authorList>
    </citation>
    <scope>NUCLEOTIDE SEQUENCE</scope>
</reference>
<dbReference type="AlphaFoldDB" id="A0A8X6YWM2"/>
<protein>
    <submittedName>
        <fullName evidence="1">Uncharacterized protein</fullName>
    </submittedName>
</protein>
<comment type="caution">
    <text evidence="1">The sequence shown here is derived from an EMBL/GenBank/DDBJ whole genome shotgun (WGS) entry which is preliminary data.</text>
</comment>
<dbReference type="Proteomes" id="UP000886998">
    <property type="component" value="Unassembled WGS sequence"/>
</dbReference>
<proteinExistence type="predicted"/>
<evidence type="ECO:0000313" key="2">
    <source>
        <dbReference type="Proteomes" id="UP000886998"/>
    </source>
</evidence>
<accession>A0A8X6YWM2</accession>
<organism evidence="1 2">
    <name type="scientific">Trichonephila inaurata madagascariensis</name>
    <dbReference type="NCBI Taxonomy" id="2747483"/>
    <lineage>
        <taxon>Eukaryota</taxon>
        <taxon>Metazoa</taxon>
        <taxon>Ecdysozoa</taxon>
        <taxon>Arthropoda</taxon>
        <taxon>Chelicerata</taxon>
        <taxon>Arachnida</taxon>
        <taxon>Araneae</taxon>
        <taxon>Araneomorphae</taxon>
        <taxon>Entelegynae</taxon>
        <taxon>Araneoidea</taxon>
        <taxon>Nephilidae</taxon>
        <taxon>Trichonephila</taxon>
        <taxon>Trichonephila inaurata</taxon>
    </lineage>
</organism>
<sequence>MYSSRIVIELLYVSKWDIVSERCNRVPAIEEVVFWKANGNLVASIRAILCVLSVDCSAIWRTLKEDEIQSYQLQIVQALKPDNCSLLVFFTCYYAQQALEIPPSCG</sequence>
<gene>
    <name evidence="1" type="ORF">TNIN_159171</name>
</gene>
<keyword evidence="2" id="KW-1185">Reference proteome</keyword>
<name>A0A8X6YWM2_9ARAC</name>
<dbReference type="EMBL" id="BMAV01023463">
    <property type="protein sequence ID" value="GFY79239.1"/>
    <property type="molecule type" value="Genomic_DNA"/>
</dbReference>